<protein>
    <submittedName>
        <fullName evidence="1">Uncharacterized protein</fullName>
    </submittedName>
</protein>
<dbReference type="EMBL" id="BARW01041740">
    <property type="protein sequence ID" value="GAJ17738.1"/>
    <property type="molecule type" value="Genomic_DNA"/>
</dbReference>
<reference evidence="1" key="1">
    <citation type="journal article" date="2014" name="Front. Microbiol.">
        <title>High frequency of phylogenetically diverse reductive dehalogenase-homologous genes in deep subseafloor sedimentary metagenomes.</title>
        <authorList>
            <person name="Kawai M."/>
            <person name="Futagami T."/>
            <person name="Toyoda A."/>
            <person name="Takaki Y."/>
            <person name="Nishi S."/>
            <person name="Hori S."/>
            <person name="Arai W."/>
            <person name="Tsubouchi T."/>
            <person name="Morono Y."/>
            <person name="Uchiyama I."/>
            <person name="Ito T."/>
            <person name="Fujiyama A."/>
            <person name="Inagaki F."/>
            <person name="Takami H."/>
        </authorList>
    </citation>
    <scope>NUCLEOTIDE SEQUENCE</scope>
    <source>
        <strain evidence="1">Expedition CK06-06</strain>
    </source>
</reference>
<dbReference type="AlphaFoldDB" id="X1UJV6"/>
<evidence type="ECO:0000313" key="1">
    <source>
        <dbReference type="EMBL" id="GAJ17738.1"/>
    </source>
</evidence>
<organism evidence="1">
    <name type="scientific">marine sediment metagenome</name>
    <dbReference type="NCBI Taxonomy" id="412755"/>
    <lineage>
        <taxon>unclassified sequences</taxon>
        <taxon>metagenomes</taxon>
        <taxon>ecological metagenomes</taxon>
    </lineage>
</organism>
<proteinExistence type="predicted"/>
<comment type="caution">
    <text evidence="1">The sequence shown here is derived from an EMBL/GenBank/DDBJ whole genome shotgun (WGS) entry which is preliminary data.</text>
</comment>
<name>X1UJV6_9ZZZZ</name>
<accession>X1UJV6</accession>
<sequence>MTDIDGVARDIDSESYVGTLNRAVKANLKIGSAGGSSGIYCHHGGVLVASGNLCPDQ</sequence>
<gene>
    <name evidence="1" type="ORF">S12H4_62309</name>
</gene>
<feature type="non-terminal residue" evidence="1">
    <location>
        <position position="57"/>
    </location>
</feature>